<keyword evidence="10 12" id="KW-0408">Iron</keyword>
<dbReference type="PANTHER" id="PTHR32303">
    <property type="entry name" value="QUINOPROTEIN ALCOHOL DEHYDROGENASE (CYTOCHROME C)"/>
    <property type="match status" value="1"/>
</dbReference>
<dbReference type="SMART" id="SM00564">
    <property type="entry name" value="PQQ"/>
    <property type="match status" value="5"/>
</dbReference>
<evidence type="ECO:0000256" key="11">
    <source>
        <dbReference type="ARBA" id="ARBA00023157"/>
    </source>
</evidence>
<keyword evidence="4 12" id="KW-0349">Heme</keyword>
<evidence type="ECO:0000256" key="9">
    <source>
        <dbReference type="ARBA" id="ARBA00023002"/>
    </source>
</evidence>
<evidence type="ECO:0000313" key="16">
    <source>
        <dbReference type="Proteomes" id="UP001250656"/>
    </source>
</evidence>
<dbReference type="PROSITE" id="PS51257">
    <property type="entry name" value="PROKAR_LIPOPROTEIN"/>
    <property type="match status" value="1"/>
</dbReference>
<dbReference type="InterPro" id="IPR017512">
    <property type="entry name" value="PQQ_MeOH/EtOH_DH"/>
</dbReference>
<dbReference type="Gene3D" id="2.140.10.10">
    <property type="entry name" value="Quinoprotein alcohol dehydrogenase-like superfamily"/>
    <property type="match status" value="1"/>
</dbReference>
<name>A0ABU3L399_9FLAO</name>
<dbReference type="InterPro" id="IPR018391">
    <property type="entry name" value="PQQ_b-propeller_rpt"/>
</dbReference>
<sequence length="699" mass="77364">MNYLSTKRSIRILASTLIILSCIACADTDKDSGPIDDARLVQADESPAEWLSYGRNYSENRYSPLHQINADNVDSLSLAWSLVLGTKRGLEATPIVANGIMYFTGTWSKVYAVDARNGGILWEYDPQVPKEYGEKVCCDVVNRGVAIYQGNIFVGTLDGRLIALNAKSGQKNWEVVTVDQNKPYSITGAPRIVKGKVIIGNGGADFGVRGYVTAYDAKTGAQQWRFYTVPGNPEDGFENEAMETAAKTWTGEWWKYGGGGTPWDAMAYDPKLDLLYIGTGNGSPWNRDIRSPEGGDNLYLSSILALNPDNGKLFWHYQTTPGDSWDYTATQHIILADLTIDGQKRKVLMQAPKNGFFYVLDRTDGSFISAEPYVYTNWAKKIDKTTGRPVESEFARYPNMNSQISPTASGGHNWQPMAYNPKTGLVYIPASEEGMFFGQPSNWKHLNDSRSWNTAIGFDPSNETHIDSMANRNFGKLIAWDPIARKEKWNYWQKSVWNAGVLASNDLIFQGNAEGEFIAFDAATGKKVWSFPLNSGIIAAPMTYAIDGKQYVSILVGWGGVRGLWSKFTDQINPGTLYTFSLGGNAEMPEFPEQPKKQLVDLEFEAVPEQLENGGQLFQRYCASCHQMMLFPGGGSIPDLTYSPPAIFDSFQQIVGDGTLLGLGMPNFGDRLSNDDIIDIKGFILSVAKTRREDGESNP</sequence>
<evidence type="ECO:0000256" key="12">
    <source>
        <dbReference type="PROSITE-ProRule" id="PRU00433"/>
    </source>
</evidence>
<evidence type="ECO:0000256" key="3">
    <source>
        <dbReference type="ARBA" id="ARBA00008156"/>
    </source>
</evidence>
<reference evidence="15 16" key="1">
    <citation type="submission" date="2023-09" db="EMBL/GenBank/DDBJ databases">
        <title>Novel taxa isolated from Blanes Bay.</title>
        <authorList>
            <person name="Rey-Velasco X."/>
            <person name="Lucena T."/>
        </authorList>
    </citation>
    <scope>NUCLEOTIDE SEQUENCE [LARGE SCALE GENOMIC DNA]</scope>
    <source>
        <strain evidence="15 16">S334</strain>
    </source>
</reference>
<dbReference type="SUPFAM" id="SSF46626">
    <property type="entry name" value="Cytochrome c"/>
    <property type="match status" value="1"/>
</dbReference>
<comment type="caution">
    <text evidence="15">The sequence shown here is derived from an EMBL/GenBank/DDBJ whole genome shotgun (WGS) entry which is preliminary data.</text>
</comment>
<dbReference type="InterPro" id="IPR009056">
    <property type="entry name" value="Cyt_c-like_dom"/>
</dbReference>
<dbReference type="Pfam" id="PF13442">
    <property type="entry name" value="Cytochrome_CBB3"/>
    <property type="match status" value="1"/>
</dbReference>
<protein>
    <submittedName>
        <fullName evidence="15">PQQ-dependent dehydrogenase, methanol/ethanol family</fullName>
    </submittedName>
</protein>
<comment type="cofactor">
    <cofactor evidence="1">
        <name>Ca(2+)</name>
        <dbReference type="ChEBI" id="CHEBI:29108"/>
    </cofactor>
</comment>
<evidence type="ECO:0000256" key="2">
    <source>
        <dbReference type="ARBA" id="ARBA00001931"/>
    </source>
</evidence>
<dbReference type="RefSeq" id="WP_314013405.1">
    <property type="nucleotide sequence ID" value="NZ_JAVTTP010000001.1"/>
</dbReference>
<dbReference type="InterPro" id="IPR002372">
    <property type="entry name" value="PQQ_rpt_dom"/>
</dbReference>
<accession>A0ABU3L399</accession>
<evidence type="ECO:0000313" key="15">
    <source>
        <dbReference type="EMBL" id="MDT7828214.1"/>
    </source>
</evidence>
<dbReference type="InterPro" id="IPR011047">
    <property type="entry name" value="Quinoprotein_ADH-like_sf"/>
</dbReference>
<evidence type="ECO:0000256" key="1">
    <source>
        <dbReference type="ARBA" id="ARBA00001913"/>
    </source>
</evidence>
<evidence type="ECO:0000256" key="5">
    <source>
        <dbReference type="ARBA" id="ARBA00022723"/>
    </source>
</evidence>
<evidence type="ECO:0000256" key="6">
    <source>
        <dbReference type="ARBA" id="ARBA00022729"/>
    </source>
</evidence>
<evidence type="ECO:0000259" key="14">
    <source>
        <dbReference type="PROSITE" id="PS51007"/>
    </source>
</evidence>
<evidence type="ECO:0000256" key="8">
    <source>
        <dbReference type="ARBA" id="ARBA00022891"/>
    </source>
</evidence>
<feature type="signal peptide" evidence="13">
    <location>
        <begin position="1"/>
        <end position="26"/>
    </location>
</feature>
<dbReference type="PROSITE" id="PS00364">
    <property type="entry name" value="BACTERIAL_PQQ_2"/>
    <property type="match status" value="1"/>
</dbReference>
<dbReference type="InterPro" id="IPR036909">
    <property type="entry name" value="Cyt_c-like_dom_sf"/>
</dbReference>
<comment type="cofactor">
    <cofactor evidence="2">
        <name>pyrroloquinoline quinone</name>
        <dbReference type="ChEBI" id="CHEBI:58442"/>
    </cofactor>
</comment>
<evidence type="ECO:0000256" key="10">
    <source>
        <dbReference type="ARBA" id="ARBA00023004"/>
    </source>
</evidence>
<dbReference type="PROSITE" id="PS51007">
    <property type="entry name" value="CYTC"/>
    <property type="match status" value="1"/>
</dbReference>
<keyword evidence="11" id="KW-1015">Disulfide bond</keyword>
<keyword evidence="5 12" id="KW-0479">Metal-binding</keyword>
<keyword evidence="6 13" id="KW-0732">Signal</keyword>
<feature type="chain" id="PRO_5046983415" evidence="13">
    <location>
        <begin position="27"/>
        <end position="699"/>
    </location>
</feature>
<evidence type="ECO:0000256" key="13">
    <source>
        <dbReference type="SAM" id="SignalP"/>
    </source>
</evidence>
<dbReference type="Proteomes" id="UP001250656">
    <property type="component" value="Unassembled WGS sequence"/>
</dbReference>
<dbReference type="Pfam" id="PF01011">
    <property type="entry name" value="PQQ"/>
    <property type="match status" value="2"/>
</dbReference>
<feature type="domain" description="Cytochrome c" evidence="14">
    <location>
        <begin position="609"/>
        <end position="688"/>
    </location>
</feature>
<dbReference type="CDD" id="cd10279">
    <property type="entry name" value="PQQ_ADH_II"/>
    <property type="match status" value="1"/>
</dbReference>
<keyword evidence="7" id="KW-0106">Calcium</keyword>
<dbReference type="EMBL" id="JAVTTP010000001">
    <property type="protein sequence ID" value="MDT7828214.1"/>
    <property type="molecule type" value="Genomic_DNA"/>
</dbReference>
<evidence type="ECO:0000256" key="4">
    <source>
        <dbReference type="ARBA" id="ARBA00022617"/>
    </source>
</evidence>
<dbReference type="NCBIfam" id="TIGR03075">
    <property type="entry name" value="PQQ_enz_alc_DH"/>
    <property type="match status" value="1"/>
</dbReference>
<keyword evidence="8" id="KW-0634">PQQ</keyword>
<keyword evidence="16" id="KW-1185">Reference proteome</keyword>
<evidence type="ECO:0000256" key="7">
    <source>
        <dbReference type="ARBA" id="ARBA00022837"/>
    </source>
</evidence>
<organism evidence="15 16">
    <name type="scientific">Pricia mediterranea</name>
    <dbReference type="NCBI Taxonomy" id="3076079"/>
    <lineage>
        <taxon>Bacteria</taxon>
        <taxon>Pseudomonadati</taxon>
        <taxon>Bacteroidota</taxon>
        <taxon>Flavobacteriia</taxon>
        <taxon>Flavobacteriales</taxon>
        <taxon>Flavobacteriaceae</taxon>
        <taxon>Pricia</taxon>
    </lineage>
</organism>
<dbReference type="SUPFAM" id="SSF50998">
    <property type="entry name" value="Quinoprotein alcohol dehydrogenase-like"/>
    <property type="match status" value="1"/>
</dbReference>
<proteinExistence type="inferred from homology"/>
<dbReference type="InterPro" id="IPR001479">
    <property type="entry name" value="Quinoprotein_DH_CS"/>
</dbReference>
<keyword evidence="9" id="KW-0560">Oxidoreductase</keyword>
<comment type="similarity">
    <text evidence="3">Belongs to the bacterial PQQ dehydrogenase family.</text>
</comment>
<gene>
    <name evidence="15" type="ORF">RQM65_06025</name>
</gene>
<dbReference type="Gene3D" id="1.10.760.10">
    <property type="entry name" value="Cytochrome c-like domain"/>
    <property type="match status" value="1"/>
</dbReference>